<feature type="domain" description="PNPLA" evidence="6">
    <location>
        <begin position="28"/>
        <end position="218"/>
    </location>
</feature>
<reference evidence="8" key="1">
    <citation type="submission" date="2016-10" db="EMBL/GenBank/DDBJ databases">
        <authorList>
            <person name="Varghese N."/>
            <person name="Submissions S."/>
        </authorList>
    </citation>
    <scope>NUCLEOTIDE SEQUENCE [LARGE SCALE GENOMIC DNA]</scope>
    <source>
        <strain evidence="8">DSM 23515</strain>
    </source>
</reference>
<keyword evidence="8" id="KW-1185">Reference proteome</keyword>
<dbReference type="RefSeq" id="WP_075325209.1">
    <property type="nucleotide sequence ID" value="NZ_FOOH01000012.1"/>
</dbReference>
<dbReference type="Pfam" id="PF01734">
    <property type="entry name" value="Patatin"/>
    <property type="match status" value="1"/>
</dbReference>
<keyword evidence="2 4" id="KW-0442">Lipid degradation</keyword>
<dbReference type="InterPro" id="IPR016035">
    <property type="entry name" value="Acyl_Trfase/lysoPLipase"/>
</dbReference>
<evidence type="ECO:0000313" key="7">
    <source>
        <dbReference type="EMBL" id="SFF87154.1"/>
    </source>
</evidence>
<feature type="short sequence motif" description="GXSXG" evidence="4">
    <location>
        <begin position="59"/>
        <end position="63"/>
    </location>
</feature>
<dbReference type="PROSITE" id="PS51635">
    <property type="entry name" value="PNPLA"/>
    <property type="match status" value="1"/>
</dbReference>
<evidence type="ECO:0000256" key="2">
    <source>
        <dbReference type="ARBA" id="ARBA00022963"/>
    </source>
</evidence>
<evidence type="ECO:0000313" key="8">
    <source>
        <dbReference type="Proteomes" id="UP000199116"/>
    </source>
</evidence>
<protein>
    <submittedName>
        <fullName evidence="7">NTE family protein</fullName>
    </submittedName>
</protein>
<organism evidence="7 8">
    <name type="scientific">Salegentibacter agarivorans</name>
    <dbReference type="NCBI Taxonomy" id="345907"/>
    <lineage>
        <taxon>Bacteria</taxon>
        <taxon>Pseudomonadati</taxon>
        <taxon>Bacteroidota</taxon>
        <taxon>Flavobacteriia</taxon>
        <taxon>Flavobacteriales</taxon>
        <taxon>Flavobacteriaceae</taxon>
        <taxon>Salegentibacter</taxon>
    </lineage>
</organism>
<dbReference type="InterPro" id="IPR043864">
    <property type="entry name" value="Omp85-like_dom"/>
</dbReference>
<evidence type="ECO:0000256" key="1">
    <source>
        <dbReference type="ARBA" id="ARBA00022801"/>
    </source>
</evidence>
<dbReference type="CDD" id="cd07205">
    <property type="entry name" value="Pat_PNPLA6_PNPLA7_NTE1_like"/>
    <property type="match status" value="1"/>
</dbReference>
<dbReference type="EMBL" id="FOOH01000012">
    <property type="protein sequence ID" value="SFF87154.1"/>
    <property type="molecule type" value="Genomic_DNA"/>
</dbReference>
<evidence type="ECO:0000259" key="6">
    <source>
        <dbReference type="PROSITE" id="PS51635"/>
    </source>
</evidence>
<feature type="signal peptide" evidence="5">
    <location>
        <begin position="1"/>
        <end position="20"/>
    </location>
</feature>
<proteinExistence type="predicted"/>
<feature type="chain" id="PRO_5011716022" evidence="5">
    <location>
        <begin position="21"/>
        <end position="742"/>
    </location>
</feature>
<evidence type="ECO:0000256" key="3">
    <source>
        <dbReference type="ARBA" id="ARBA00023098"/>
    </source>
</evidence>
<dbReference type="GO" id="GO:0016787">
    <property type="term" value="F:hydrolase activity"/>
    <property type="evidence" value="ECO:0007669"/>
    <property type="project" value="UniProtKB-UniRule"/>
</dbReference>
<dbReference type="Proteomes" id="UP000199116">
    <property type="component" value="Unassembled WGS sequence"/>
</dbReference>
<keyword evidence="1 4" id="KW-0378">Hydrolase</keyword>
<gene>
    <name evidence="7" type="ORF">SAMN04488033_11212</name>
</gene>
<evidence type="ECO:0000256" key="5">
    <source>
        <dbReference type="SAM" id="SignalP"/>
    </source>
</evidence>
<dbReference type="Gene3D" id="3.40.1090.10">
    <property type="entry name" value="Cytosolic phospholipase A2 catalytic domain"/>
    <property type="match status" value="2"/>
</dbReference>
<feature type="short sequence motif" description="DGA/G" evidence="4">
    <location>
        <begin position="205"/>
        <end position="207"/>
    </location>
</feature>
<feature type="short sequence motif" description="GXGXXG" evidence="4">
    <location>
        <begin position="32"/>
        <end position="37"/>
    </location>
</feature>
<dbReference type="InterPro" id="IPR002641">
    <property type="entry name" value="PNPLA_dom"/>
</dbReference>
<dbReference type="AlphaFoldDB" id="A0A1I2M6S1"/>
<dbReference type="PANTHER" id="PTHR14226:SF76">
    <property type="entry name" value="NTE FAMILY PROTEIN RSSA"/>
    <property type="match status" value="1"/>
</dbReference>
<dbReference type="GO" id="GO:0016042">
    <property type="term" value="P:lipid catabolic process"/>
    <property type="evidence" value="ECO:0007669"/>
    <property type="project" value="UniProtKB-UniRule"/>
</dbReference>
<dbReference type="SUPFAM" id="SSF52151">
    <property type="entry name" value="FabD/lysophospholipase-like"/>
    <property type="match status" value="1"/>
</dbReference>
<dbReference type="PANTHER" id="PTHR14226">
    <property type="entry name" value="NEUROPATHY TARGET ESTERASE/SWISS CHEESE D.MELANOGASTER"/>
    <property type="match status" value="1"/>
</dbReference>
<evidence type="ECO:0000256" key="4">
    <source>
        <dbReference type="PROSITE-ProRule" id="PRU01161"/>
    </source>
</evidence>
<sequence length="742" mass="83613">MKKLLLLLFLFVMLPGISQEQEDLKVGLVLSGGGAKGLAHIGALKVIEEAGIRIDYIGGSSMGAIIGGLYASGYTAHELDSIFHETNFNILIQDNIPRSAKSFYEKEDAEKYAISLPFDDFKIGFPAGLSRGQNIYNLMSQLTMHLGNVDDFEELPIPFFCVAADVETGEEVILDEGSFAQAVSASGAIPSIFSPVSLNGRLLTDGGVANNYPVEELRKRGAEVIIGVDVQDSLVNKDDLRNVFDILAQISNFRTISDMKEKIPKTDIYIKPDISPFSVLSFEKGEAIIDSGRVASLKRKDDLEKLAARQSTGPRNIVIPEMDTLQISTLTLEGNNNYPRSYILGKLRLNYFTDFTFKELNEGINNLSATGNFNRINYRLIPNNDDQLYTLSLQIEESKNKSLLRLGVHYDELYQIGALINFTHKSLLFTNDVTSLDVVVGDQFRYNFDYYIDKGFYWSIGVKSRYNNFDYPVSFDFASENAELQDIGVNRIDIDYRDFTNQFYAETLFKQVFSFGLGAEHKFLKIASETLNNPNPEISDTRLFENSHYYSAFGYLKYDSYDNKYFPSRGVYFDGNFHLYLFSSDFNNDFSEFSIAKGTLGYAFSPINRFSTRIVTEAGFKIGNDGVNTLDFFLGGYGNNLINNFVPFYGYDFISLSGDSYIKGLVEFDYEIFRKNHVIASANIANVGNKLYSSGDWFTMPDFTGYALGYGIDTFIGPLEVKYTYSPEIKSSQWFFSLGFWF</sequence>
<keyword evidence="5" id="KW-0732">Signal</keyword>
<feature type="active site" description="Proton acceptor" evidence="4">
    <location>
        <position position="205"/>
    </location>
</feature>
<dbReference type="Pfam" id="PF19143">
    <property type="entry name" value="Omp85_2"/>
    <property type="match status" value="1"/>
</dbReference>
<keyword evidence="3 4" id="KW-0443">Lipid metabolism</keyword>
<accession>A0A1I2M6S1</accession>
<dbReference type="InterPro" id="IPR050301">
    <property type="entry name" value="NTE"/>
</dbReference>
<name>A0A1I2M6S1_9FLAO</name>
<feature type="active site" description="Nucleophile" evidence="4">
    <location>
        <position position="61"/>
    </location>
</feature>